<dbReference type="AlphaFoldDB" id="A0A975WAZ3"/>
<protein>
    <submittedName>
        <fullName evidence="2">Uncharacterized protein</fullName>
    </submittedName>
</protein>
<reference evidence="2 3" key="1">
    <citation type="submission" date="2016-10" db="EMBL/GenBank/DDBJ databases">
        <authorList>
            <person name="Varghese N."/>
            <person name="Submissions S."/>
        </authorList>
    </citation>
    <scope>NUCLEOTIDE SEQUENCE [LARGE SCALE GENOMIC DNA]</scope>
    <source>
        <strain evidence="2 3">FF3</strain>
    </source>
</reference>
<feature type="transmembrane region" description="Helical" evidence="1">
    <location>
        <begin position="34"/>
        <end position="57"/>
    </location>
</feature>
<dbReference type="RefSeq" id="WP_048529493.1">
    <property type="nucleotide sequence ID" value="NZ_CATLQZ010000006.1"/>
</dbReference>
<comment type="caution">
    <text evidence="2">The sequence shown here is derived from an EMBL/GenBank/DDBJ whole genome shotgun (WGS) entry which is preliminary data.</text>
</comment>
<keyword evidence="3" id="KW-1185">Reference proteome</keyword>
<name>A0A975WAZ3_9RHOB</name>
<keyword evidence="1" id="KW-0472">Membrane</keyword>
<evidence type="ECO:0000256" key="1">
    <source>
        <dbReference type="SAM" id="Phobius"/>
    </source>
</evidence>
<dbReference type="EMBL" id="FNYY01000008">
    <property type="protein sequence ID" value="SEJ66416.1"/>
    <property type="molecule type" value="Genomic_DNA"/>
</dbReference>
<dbReference type="GeneID" id="80818850"/>
<dbReference type="Proteomes" id="UP000182932">
    <property type="component" value="Unassembled WGS sequence"/>
</dbReference>
<evidence type="ECO:0000313" key="3">
    <source>
        <dbReference type="Proteomes" id="UP000182932"/>
    </source>
</evidence>
<gene>
    <name evidence="2" type="ORF">SAMN04487940_108181</name>
</gene>
<keyword evidence="1" id="KW-1133">Transmembrane helix</keyword>
<keyword evidence="1" id="KW-0812">Transmembrane</keyword>
<evidence type="ECO:0000313" key="2">
    <source>
        <dbReference type="EMBL" id="SEJ66416.1"/>
    </source>
</evidence>
<organism evidence="2 3">
    <name type="scientific">Marinovum algicola</name>
    <dbReference type="NCBI Taxonomy" id="42444"/>
    <lineage>
        <taxon>Bacteria</taxon>
        <taxon>Pseudomonadati</taxon>
        <taxon>Pseudomonadota</taxon>
        <taxon>Alphaproteobacteria</taxon>
        <taxon>Rhodobacterales</taxon>
        <taxon>Roseobacteraceae</taxon>
        <taxon>Marinovum</taxon>
    </lineage>
</organism>
<feature type="transmembrane region" description="Helical" evidence="1">
    <location>
        <begin position="64"/>
        <end position="83"/>
    </location>
</feature>
<feature type="transmembrane region" description="Helical" evidence="1">
    <location>
        <begin position="89"/>
        <end position="107"/>
    </location>
</feature>
<proteinExistence type="predicted"/>
<accession>A0A975WAZ3</accession>
<sequence>MTRIFLALSVLLGLGAFAISLRLYFGTPTGGDGTLGALLTALGSAAAALLAAYVALFPHHPSQGPASAFALLAAVLTGVAGWFLTSWPIIITITLAAAFLVAALARLPGETEARA</sequence>